<protein>
    <submittedName>
        <fullName evidence="2">Uncharacterized protein</fullName>
    </submittedName>
</protein>
<dbReference type="SUPFAM" id="SSF53756">
    <property type="entry name" value="UDP-Glycosyltransferase/glycogen phosphorylase"/>
    <property type="match status" value="1"/>
</dbReference>
<accession>F8L8S1</accession>
<dbReference type="Proteomes" id="UP000000496">
    <property type="component" value="Chromosome gsn.131"/>
</dbReference>
<dbReference type="eggNOG" id="ENOG50331HQ">
    <property type="taxonomic scope" value="Bacteria"/>
</dbReference>
<organism evidence="2 3">
    <name type="scientific">Simkania negevensis (strain ATCC VR-1471 / DSM 27360 / Z)</name>
    <dbReference type="NCBI Taxonomy" id="331113"/>
    <lineage>
        <taxon>Bacteria</taxon>
        <taxon>Pseudomonadati</taxon>
        <taxon>Chlamydiota</taxon>
        <taxon>Chlamydiia</taxon>
        <taxon>Parachlamydiales</taxon>
        <taxon>Simkaniaceae</taxon>
        <taxon>Simkania</taxon>
    </lineage>
</organism>
<evidence type="ECO:0000256" key="1">
    <source>
        <dbReference type="SAM" id="SignalP"/>
    </source>
</evidence>
<feature type="signal peptide" evidence="1">
    <location>
        <begin position="1"/>
        <end position="18"/>
    </location>
</feature>
<name>F8L8S1_SIMNZ</name>
<keyword evidence="3" id="KW-1185">Reference proteome</keyword>
<dbReference type="STRING" id="331113.SNE_A13370"/>
<proteinExistence type="predicted"/>
<evidence type="ECO:0000313" key="2">
    <source>
        <dbReference type="EMBL" id="CCB89214.1"/>
    </source>
</evidence>
<reference evidence="2 3" key="2">
    <citation type="journal article" date="2011" name="Mol. Biol. Evol.">
        <title>Unity in variety--the pan-genome of the Chlamydiae.</title>
        <authorList>
            <person name="Collingro A."/>
            <person name="Tischler P."/>
            <person name="Weinmaier T."/>
            <person name="Penz T."/>
            <person name="Heinz E."/>
            <person name="Brunham R.C."/>
            <person name="Read T.D."/>
            <person name="Bavoil P.M."/>
            <person name="Sachse K."/>
            <person name="Kahane S."/>
            <person name="Friedman M.G."/>
            <person name="Rattei T."/>
            <person name="Myers G.S."/>
            <person name="Horn M."/>
        </authorList>
    </citation>
    <scope>NUCLEOTIDE SEQUENCE [LARGE SCALE GENOMIC DNA]</scope>
    <source>
        <strain evidence="3">ATCC VR-1471 / Z</strain>
    </source>
</reference>
<evidence type="ECO:0000313" key="3">
    <source>
        <dbReference type="Proteomes" id="UP000000496"/>
    </source>
</evidence>
<dbReference type="HOGENOM" id="CLU_828733_0_0_0"/>
<dbReference type="AlphaFoldDB" id="F8L8S1"/>
<dbReference type="OrthoDB" id="6190563at2"/>
<dbReference type="KEGG" id="sng:SNE_A13370"/>
<keyword evidence="1" id="KW-0732">Signal</keyword>
<gene>
    <name evidence="2" type="ordered locus">SNE_A13370</name>
</gene>
<dbReference type="EMBL" id="FR872582">
    <property type="protein sequence ID" value="CCB89214.1"/>
    <property type="molecule type" value="Genomic_DNA"/>
</dbReference>
<sequence length="335" mass="36846">MKKFLCLLLLLFPLCSFAKTHLFVLFDAGETHALKPVIEDLIAHGETVDVLAFGTAQTLYPDTLTVKQIDRSWDRYAPLPDTELLGAYSPDVVIIGVASAIQLQIAKAFEGTATIVAYYDNFNPIDRSVYASLIREIEPHVDLFLTASDKGAASSYAKKTLTVGNPDVEKVIEALQDCESDSQVIAYIGGYDTDYPEALELFATVMRQFSGYHLVMCPHPKSDGSLEHHLFPNATFSQDSLAAIKQAGVVVCHRSTLGIKCLLAGKKVIFVDPAAHPMAEEWGAFLATDPLSFQRAMEGKAQAVKGKVPMESVLLFRFLLTDEKGEQECEHQTDR</sequence>
<reference key="1">
    <citation type="journal article" date="2011" name="Mol. Biol. Evol.">
        <title>Unity in variety -- the pan-genome of the Chlamydiae.</title>
        <authorList>
            <person name="Collingro A."/>
            <person name="Tischler P."/>
            <person name="Weinmaier T."/>
            <person name="Penz T."/>
            <person name="Heinz E."/>
            <person name="Brunham R.C."/>
            <person name="Read T.D."/>
            <person name="Bavoil P.M."/>
            <person name="Sachse K."/>
            <person name="Kahane S."/>
            <person name="Friedman M.G."/>
            <person name="Rattei T."/>
            <person name="Myers G.S.A."/>
            <person name="Horn M."/>
        </authorList>
    </citation>
    <scope>NUCLEOTIDE SEQUENCE</scope>
    <source>
        <strain>Z</strain>
    </source>
</reference>
<dbReference type="RefSeq" id="WP_013943681.1">
    <property type="nucleotide sequence ID" value="NC_015713.1"/>
</dbReference>
<feature type="chain" id="PRO_5003379324" evidence="1">
    <location>
        <begin position="19"/>
        <end position="335"/>
    </location>
</feature>